<protein>
    <submittedName>
        <fullName evidence="1">Uncharacterized protein</fullName>
    </submittedName>
</protein>
<proteinExistence type="predicted"/>
<evidence type="ECO:0000313" key="2">
    <source>
        <dbReference type="Proteomes" id="UP000199301"/>
    </source>
</evidence>
<dbReference type="Proteomes" id="UP000199301">
    <property type="component" value="Unassembled WGS sequence"/>
</dbReference>
<gene>
    <name evidence="1" type="ORF">SAMN04489718_0436</name>
</gene>
<name>A0A1H0YGT7_9ACTN</name>
<organism evidence="1 2">
    <name type="scientific">Actinopolyspora saharensis</name>
    <dbReference type="NCBI Taxonomy" id="995062"/>
    <lineage>
        <taxon>Bacteria</taxon>
        <taxon>Bacillati</taxon>
        <taxon>Actinomycetota</taxon>
        <taxon>Actinomycetes</taxon>
        <taxon>Actinopolysporales</taxon>
        <taxon>Actinopolysporaceae</taxon>
        <taxon>Actinopolyspora</taxon>
    </lineage>
</organism>
<reference evidence="2" key="1">
    <citation type="submission" date="2016-10" db="EMBL/GenBank/DDBJ databases">
        <authorList>
            <person name="Varghese N."/>
            <person name="Submissions S."/>
        </authorList>
    </citation>
    <scope>NUCLEOTIDE SEQUENCE [LARGE SCALE GENOMIC DNA]</scope>
    <source>
        <strain evidence="2">DSM 45459</strain>
    </source>
</reference>
<accession>A0A1H0YGT7</accession>
<keyword evidence="2" id="KW-1185">Reference proteome</keyword>
<sequence>MLADCHRAHPTEAGSEFGFACVMGIVGGADMP</sequence>
<evidence type="ECO:0000313" key="1">
    <source>
        <dbReference type="EMBL" id="SDQ14161.1"/>
    </source>
</evidence>
<dbReference type="EMBL" id="FNKO01000001">
    <property type="protein sequence ID" value="SDQ14161.1"/>
    <property type="molecule type" value="Genomic_DNA"/>
</dbReference>
<dbReference type="AlphaFoldDB" id="A0A1H0YGT7"/>